<reference evidence="3 4" key="1">
    <citation type="journal article" date="2020" name="bioRxiv">
        <title>Sequence and annotation of 42 cannabis genomes reveals extensive copy number variation in cannabinoid synthesis and pathogen resistance genes.</title>
        <authorList>
            <person name="Mckernan K.J."/>
            <person name="Helbert Y."/>
            <person name="Kane L.T."/>
            <person name="Ebling H."/>
            <person name="Zhang L."/>
            <person name="Liu B."/>
            <person name="Eaton Z."/>
            <person name="Mclaughlin S."/>
            <person name="Kingan S."/>
            <person name="Baybayan P."/>
            <person name="Concepcion G."/>
            <person name="Jordan M."/>
            <person name="Riva A."/>
            <person name="Barbazuk W."/>
            <person name="Harkins T."/>
        </authorList>
    </citation>
    <scope>NUCLEOTIDE SEQUENCE [LARGE SCALE GENOMIC DNA]</scope>
    <source>
        <strain evidence="4">cv. Jamaican Lion 4</strain>
        <tissue evidence="3">Leaf</tissue>
    </source>
</reference>
<dbReference type="GO" id="GO:0003676">
    <property type="term" value="F:nucleic acid binding"/>
    <property type="evidence" value="ECO:0007669"/>
    <property type="project" value="InterPro"/>
</dbReference>
<dbReference type="Proteomes" id="UP000583929">
    <property type="component" value="Unassembled WGS sequence"/>
</dbReference>
<dbReference type="InterPro" id="IPR035979">
    <property type="entry name" value="RBD_domain_sf"/>
</dbReference>
<evidence type="ECO:0000256" key="1">
    <source>
        <dbReference type="SAM" id="MobiDB-lite"/>
    </source>
</evidence>
<feature type="compositionally biased region" description="Basic residues" evidence="1">
    <location>
        <begin position="32"/>
        <end position="41"/>
    </location>
</feature>
<dbReference type="Gene3D" id="3.30.70.330">
    <property type="match status" value="1"/>
</dbReference>
<dbReference type="InterPro" id="IPR007201">
    <property type="entry name" value="Mei2-like_Rrm_C"/>
</dbReference>
<protein>
    <recommendedName>
        <fullName evidence="2">Mei2-like C-terminal RNA recognition motif domain-containing protein</fullName>
    </recommendedName>
</protein>
<organism evidence="3 4">
    <name type="scientific">Cannabis sativa</name>
    <name type="common">Hemp</name>
    <name type="synonym">Marijuana</name>
    <dbReference type="NCBI Taxonomy" id="3483"/>
    <lineage>
        <taxon>Eukaryota</taxon>
        <taxon>Viridiplantae</taxon>
        <taxon>Streptophyta</taxon>
        <taxon>Embryophyta</taxon>
        <taxon>Tracheophyta</taxon>
        <taxon>Spermatophyta</taxon>
        <taxon>Magnoliopsida</taxon>
        <taxon>eudicotyledons</taxon>
        <taxon>Gunneridae</taxon>
        <taxon>Pentapetalae</taxon>
        <taxon>rosids</taxon>
        <taxon>fabids</taxon>
        <taxon>Rosales</taxon>
        <taxon>Cannabaceae</taxon>
        <taxon>Cannabis</taxon>
    </lineage>
</organism>
<comment type="caution">
    <text evidence="3">The sequence shown here is derived from an EMBL/GenBank/DDBJ whole genome shotgun (WGS) entry which is preliminary data.</text>
</comment>
<dbReference type="SUPFAM" id="SSF54928">
    <property type="entry name" value="RNA-binding domain, RBD"/>
    <property type="match status" value="1"/>
</dbReference>
<dbReference type="AlphaFoldDB" id="A0A7J6FG84"/>
<evidence type="ECO:0000313" key="3">
    <source>
        <dbReference type="EMBL" id="KAF4369627.1"/>
    </source>
</evidence>
<evidence type="ECO:0000313" key="4">
    <source>
        <dbReference type="Proteomes" id="UP000583929"/>
    </source>
</evidence>
<dbReference type="InterPro" id="IPR012677">
    <property type="entry name" value="Nucleotide-bd_a/b_plait_sf"/>
</dbReference>
<feature type="compositionally biased region" description="Polar residues" evidence="1">
    <location>
        <begin position="1"/>
        <end position="21"/>
    </location>
</feature>
<feature type="region of interest" description="Disordered" evidence="1">
    <location>
        <begin position="1"/>
        <end position="47"/>
    </location>
</feature>
<evidence type="ECO:0000259" key="2">
    <source>
        <dbReference type="Pfam" id="PF04059"/>
    </source>
</evidence>
<proteinExistence type="predicted"/>
<name>A0A7J6FG84_CANSA</name>
<dbReference type="EMBL" id="JAATIQ010000217">
    <property type="protein sequence ID" value="KAF4369627.1"/>
    <property type="molecule type" value="Genomic_DNA"/>
</dbReference>
<dbReference type="Pfam" id="PF04059">
    <property type="entry name" value="RRM_2"/>
    <property type="match status" value="1"/>
</dbReference>
<feature type="domain" description="Mei2-like C-terminal RNA recognition motif" evidence="2">
    <location>
        <begin position="90"/>
        <end position="196"/>
    </location>
</feature>
<keyword evidence="4" id="KW-1185">Reference proteome</keyword>
<sequence>MKVSKLNPNAASFVPTESINTNPSPPPSDHDHHRRRSRPRPRNNNDDAVVVAVGPRKNSGKVWRPKTMLHNNIIIIGSTSTQPASSSSFTTLMIKNVPSRYTREMLIEFVDNFCKLENDDDHHHIYSAYDFLYLPMDFRRKLNKGYAFVNFTDARAALKFWEAMDHKKWDYFRSPKIRQIVHATIQGREALERRFRKSEFCCEFEEYLPISFCPPRDGSNGLQSCGTNIGRVMIGSTNNY</sequence>
<gene>
    <name evidence="3" type="ORF">G4B88_021432</name>
</gene>
<accession>A0A7J6FG84</accession>